<accession>A0ABS7ZXN0</accession>
<gene>
    <name evidence="2" type="ORF">I9W95_16465</name>
</gene>
<sequence length="132" mass="14938">MNDRLNLHINMLESVKSRLENAGKQAEELVSEEILHQLGQVIDQLREHSDSAYDSGQDWLAALFTHHPQLAPAVNRDLLWFFGGECLHFLTDAEIDQFQQLDELEALANAQGEPFDRALTLQTLKTGDQQPS</sequence>
<proteinExistence type="predicted"/>
<comment type="caution">
    <text evidence="2">The sequence shown here is derived from an EMBL/GenBank/DDBJ whole genome shotgun (WGS) entry which is preliminary data.</text>
</comment>
<dbReference type="EMBL" id="JAEDAH010000102">
    <property type="protein sequence ID" value="MCA6065191.1"/>
    <property type="molecule type" value="Genomic_DNA"/>
</dbReference>
<protein>
    <recommendedName>
        <fullName evidence="4">Dehydrogenase</fullName>
    </recommendedName>
</protein>
<evidence type="ECO:0000313" key="2">
    <source>
        <dbReference type="EMBL" id="MCA6065191.1"/>
    </source>
</evidence>
<keyword evidence="1" id="KW-0175">Coiled coil</keyword>
<dbReference type="Proteomes" id="UP000714380">
    <property type="component" value="Unassembled WGS sequence"/>
</dbReference>
<feature type="coiled-coil region" evidence="1">
    <location>
        <begin position="2"/>
        <end position="32"/>
    </location>
</feature>
<evidence type="ECO:0008006" key="4">
    <source>
        <dbReference type="Google" id="ProtNLM"/>
    </source>
</evidence>
<reference evidence="2 3" key="1">
    <citation type="submission" date="2020-12" db="EMBL/GenBank/DDBJ databases">
        <title>Novel Thalassolituus-related marine hydrocarbonoclastic bacteria mediated algae-derived hydrocarbons mineralization in twilight zone of the northern South China Sea.</title>
        <authorList>
            <person name="Dong C."/>
        </authorList>
    </citation>
    <scope>NUCLEOTIDE SEQUENCE [LARGE SCALE GENOMIC DNA]</scope>
    <source>
        <strain evidence="2 3">IMCC1826</strain>
    </source>
</reference>
<name>A0ABS7ZXN0_9GAMM</name>
<organism evidence="2 3">
    <name type="scientific">Thalassolituus marinus</name>
    <dbReference type="NCBI Taxonomy" id="671053"/>
    <lineage>
        <taxon>Bacteria</taxon>
        <taxon>Pseudomonadati</taxon>
        <taxon>Pseudomonadota</taxon>
        <taxon>Gammaproteobacteria</taxon>
        <taxon>Oceanospirillales</taxon>
        <taxon>Oceanospirillaceae</taxon>
        <taxon>Thalassolituus</taxon>
    </lineage>
</organism>
<dbReference type="RefSeq" id="WP_225676894.1">
    <property type="nucleotide sequence ID" value="NZ_JAEDAH010000102.1"/>
</dbReference>
<dbReference type="NCBIfam" id="NF041512">
    <property type="entry name" value="PA2817_fam"/>
    <property type="match status" value="1"/>
</dbReference>
<evidence type="ECO:0000256" key="1">
    <source>
        <dbReference type="SAM" id="Coils"/>
    </source>
</evidence>
<keyword evidence="3" id="KW-1185">Reference proteome</keyword>
<evidence type="ECO:0000313" key="3">
    <source>
        <dbReference type="Proteomes" id="UP000714380"/>
    </source>
</evidence>
<dbReference type="InterPro" id="IPR048156">
    <property type="entry name" value="PA2817-like"/>
</dbReference>